<reference evidence="1 2" key="1">
    <citation type="submission" date="2020-06" db="EMBL/GenBank/DDBJ databases">
        <title>Analysis of phage genom.</title>
        <authorList>
            <person name="Yazdi M."/>
            <person name="Ghaemi E.A."/>
            <person name="Shirzad Aski H."/>
            <person name="Mohebbi A."/>
            <person name="Tabarraei A."/>
            <person name="Sabzali S."/>
        </authorList>
    </citation>
    <scope>NUCLEOTIDE SEQUENCE [LARGE SCALE GENOMIC DNA]</scope>
    <source>
        <strain evidence="2">vB_PaeS-Yazdi-M</strain>
    </source>
</reference>
<evidence type="ECO:0000313" key="1">
    <source>
        <dbReference type="EMBL" id="BCG66146.1"/>
    </source>
</evidence>
<keyword evidence="2" id="KW-1185">Reference proteome</keyword>
<accession>A0A6S6MEB1</accession>
<name>A0A6S6MEB1_9CAUD</name>
<dbReference type="KEGG" id="vg:77609064"/>
<evidence type="ECO:0000313" key="2">
    <source>
        <dbReference type="Proteomes" id="UP000509808"/>
    </source>
</evidence>
<proteinExistence type="predicted"/>
<protein>
    <submittedName>
        <fullName evidence="1">Uncharacterized protein</fullName>
    </submittedName>
</protein>
<sequence length="97" mass="11241">MVKFQIEDNAAPELAVTFADVTIKAHKLRKRLTGAACAFVQRMRCHRTKGDSLRPRKGLKYDFIRNRLRPVRINGECVHFLTIRAVAVRLPLPIRFR</sequence>
<dbReference type="EMBL" id="LC552830">
    <property type="protein sequence ID" value="BCG66146.1"/>
    <property type="molecule type" value="Genomic_DNA"/>
</dbReference>
<dbReference type="Proteomes" id="UP000509808">
    <property type="component" value="Segment"/>
</dbReference>
<dbReference type="GeneID" id="77609064"/>
<organism evidence="1 2">
    <name type="scientific">Pseudomonas phage vB_PaeS-Yazdi-M</name>
    <dbReference type="NCBI Taxonomy" id="2746928"/>
    <lineage>
        <taxon>Viruses</taxon>
        <taxon>Duplodnaviria</taxon>
        <taxon>Heunggongvirae</taxon>
        <taxon>Uroviricota</taxon>
        <taxon>Caudoviricetes</taxon>
        <taxon>Jondennisvirinae</taxon>
        <taxon>Septimatrevirus</taxon>
        <taxon>Septimatrevirus yazdi</taxon>
    </lineage>
</organism>
<dbReference type="RefSeq" id="YP_010597407.1">
    <property type="nucleotide sequence ID" value="NC_069742.1"/>
</dbReference>